<evidence type="ECO:0000313" key="2">
    <source>
        <dbReference type="EMBL" id="SEI39641.1"/>
    </source>
</evidence>
<dbReference type="EMBL" id="FNYA01000001">
    <property type="protein sequence ID" value="SEI39641.1"/>
    <property type="molecule type" value="Genomic_DNA"/>
</dbReference>
<keyword evidence="3" id="KW-1185">Reference proteome</keyword>
<keyword evidence="1" id="KW-0812">Transmembrane</keyword>
<dbReference type="InterPro" id="IPR024623">
    <property type="entry name" value="YtxH"/>
</dbReference>
<dbReference type="STRING" id="402734.SAMN05660918_0328"/>
<reference evidence="3" key="1">
    <citation type="submission" date="2016-10" db="EMBL/GenBank/DDBJ databases">
        <authorList>
            <person name="Varghese N."/>
            <person name="Submissions S."/>
        </authorList>
    </citation>
    <scope>NUCLEOTIDE SEQUENCE [LARGE SCALE GENOMIC DNA]</scope>
    <source>
        <strain evidence="3">DSM 17934</strain>
    </source>
</reference>
<evidence type="ECO:0000256" key="1">
    <source>
        <dbReference type="SAM" id="Phobius"/>
    </source>
</evidence>
<name>A0A1H6Q755_9FLAO</name>
<dbReference type="OrthoDB" id="676025at2"/>
<feature type="transmembrane region" description="Helical" evidence="1">
    <location>
        <begin position="6"/>
        <end position="25"/>
    </location>
</feature>
<accession>A0A1H6Q755</accession>
<gene>
    <name evidence="2" type="ORF">SAMN05660918_0328</name>
</gene>
<evidence type="ECO:0000313" key="3">
    <source>
        <dbReference type="Proteomes" id="UP000199702"/>
    </source>
</evidence>
<dbReference type="RefSeq" id="WP_091306794.1">
    <property type="nucleotide sequence ID" value="NZ_CBCSJU010000001.1"/>
</dbReference>
<dbReference type="AlphaFoldDB" id="A0A1H6Q755"/>
<sequence>MDSGKTALGIVLGIGVGALLGVLFAPDKGSKTRKKIMDKGHDFADGLKGKFDGLYQDVTDKYDTLLEDAKSMVTPK</sequence>
<proteinExistence type="predicted"/>
<protein>
    <submittedName>
        <fullName evidence="2">YtxH-like protein</fullName>
    </submittedName>
</protein>
<organism evidence="2 3">
    <name type="scientific">Flavobacterium terrigena</name>
    <dbReference type="NCBI Taxonomy" id="402734"/>
    <lineage>
        <taxon>Bacteria</taxon>
        <taxon>Pseudomonadati</taxon>
        <taxon>Bacteroidota</taxon>
        <taxon>Flavobacteriia</taxon>
        <taxon>Flavobacteriales</taxon>
        <taxon>Flavobacteriaceae</taxon>
        <taxon>Flavobacterium</taxon>
    </lineage>
</organism>
<dbReference type="Pfam" id="PF12732">
    <property type="entry name" value="YtxH"/>
    <property type="match status" value="1"/>
</dbReference>
<keyword evidence="1" id="KW-1133">Transmembrane helix</keyword>
<keyword evidence="1" id="KW-0472">Membrane</keyword>
<dbReference type="Proteomes" id="UP000199702">
    <property type="component" value="Unassembled WGS sequence"/>
</dbReference>